<dbReference type="AlphaFoldDB" id="A0AAN7LR41"/>
<dbReference type="InterPro" id="IPR003311">
    <property type="entry name" value="AUX_IAA"/>
</dbReference>
<accession>A0AAN7LR41</accession>
<evidence type="ECO:0000256" key="6">
    <source>
        <dbReference type="ARBA" id="ARBA00023242"/>
    </source>
</evidence>
<organism evidence="11 12">
    <name type="scientific">Trapa natans</name>
    <name type="common">Water chestnut</name>
    <dbReference type="NCBI Taxonomy" id="22666"/>
    <lineage>
        <taxon>Eukaryota</taxon>
        <taxon>Viridiplantae</taxon>
        <taxon>Streptophyta</taxon>
        <taxon>Embryophyta</taxon>
        <taxon>Tracheophyta</taxon>
        <taxon>Spermatophyta</taxon>
        <taxon>Magnoliopsida</taxon>
        <taxon>eudicotyledons</taxon>
        <taxon>Gunneridae</taxon>
        <taxon>Pentapetalae</taxon>
        <taxon>rosids</taxon>
        <taxon>malvids</taxon>
        <taxon>Myrtales</taxon>
        <taxon>Lythraceae</taxon>
        <taxon>Trapa</taxon>
    </lineage>
</organism>
<evidence type="ECO:0000256" key="2">
    <source>
        <dbReference type="ARBA" id="ARBA00006728"/>
    </source>
</evidence>
<keyword evidence="4 8" id="KW-0805">Transcription regulation</keyword>
<dbReference type="EMBL" id="JAXQNO010000010">
    <property type="protein sequence ID" value="KAK4790014.1"/>
    <property type="molecule type" value="Genomic_DNA"/>
</dbReference>
<keyword evidence="5 8" id="KW-0804">Transcription</keyword>
<evidence type="ECO:0000256" key="1">
    <source>
        <dbReference type="ARBA" id="ARBA00004123"/>
    </source>
</evidence>
<name>A0AAN7LR41_TRANT</name>
<evidence type="ECO:0000256" key="5">
    <source>
        <dbReference type="ARBA" id="ARBA00023163"/>
    </source>
</evidence>
<comment type="caution">
    <text evidence="11">The sequence shown here is derived from an EMBL/GenBank/DDBJ whole genome shotgun (WGS) entry which is preliminary data.</text>
</comment>
<dbReference type="InterPro" id="IPR033389">
    <property type="entry name" value="AUX/IAA_dom"/>
</dbReference>
<dbReference type="Proteomes" id="UP001346149">
    <property type="component" value="Unassembled WGS sequence"/>
</dbReference>
<dbReference type="Pfam" id="PF02309">
    <property type="entry name" value="AUX_IAA"/>
    <property type="match status" value="1"/>
</dbReference>
<comment type="function">
    <text evidence="8">Aux/IAA proteins are short-lived transcriptional factors that function as repressors of early auxin response genes at low auxin concentrations.</text>
</comment>
<feature type="domain" description="PB1" evidence="10">
    <location>
        <begin position="129"/>
        <end position="168"/>
    </location>
</feature>
<gene>
    <name evidence="11" type="ORF">SAY86_017318</name>
</gene>
<dbReference type="InterPro" id="IPR053793">
    <property type="entry name" value="PB1-like"/>
</dbReference>
<comment type="subcellular location">
    <subcellularLocation>
        <location evidence="1 8">Nucleus</location>
    </subcellularLocation>
</comment>
<keyword evidence="7 8" id="KW-0927">Auxin signaling pathway</keyword>
<protein>
    <recommendedName>
        <fullName evidence="8">Auxin-responsive protein</fullName>
    </recommendedName>
</protein>
<keyword evidence="3 8" id="KW-0678">Repressor</keyword>
<comment type="subunit">
    <text evidence="8">Homodimers and heterodimers.</text>
</comment>
<reference evidence="11 12" key="1">
    <citation type="journal article" date="2023" name="Hortic Res">
        <title>Pangenome of water caltrop reveals structural variations and asymmetric subgenome divergence after allopolyploidization.</title>
        <authorList>
            <person name="Zhang X."/>
            <person name="Chen Y."/>
            <person name="Wang L."/>
            <person name="Yuan Y."/>
            <person name="Fang M."/>
            <person name="Shi L."/>
            <person name="Lu R."/>
            <person name="Comes H.P."/>
            <person name="Ma Y."/>
            <person name="Chen Y."/>
            <person name="Huang G."/>
            <person name="Zhou Y."/>
            <person name="Zheng Z."/>
            <person name="Qiu Y."/>
        </authorList>
    </citation>
    <scope>NUCLEOTIDE SEQUENCE [LARGE SCALE GENOMIC DNA]</scope>
    <source>
        <strain evidence="11">F231</strain>
    </source>
</reference>
<evidence type="ECO:0000313" key="12">
    <source>
        <dbReference type="Proteomes" id="UP001346149"/>
    </source>
</evidence>
<evidence type="ECO:0000313" key="11">
    <source>
        <dbReference type="EMBL" id="KAK4790014.1"/>
    </source>
</evidence>
<keyword evidence="6 8" id="KW-0539">Nucleus</keyword>
<evidence type="ECO:0000256" key="8">
    <source>
        <dbReference type="RuleBase" id="RU004549"/>
    </source>
</evidence>
<feature type="region of interest" description="Disordered" evidence="9">
    <location>
        <begin position="30"/>
        <end position="94"/>
    </location>
</feature>
<keyword evidence="12" id="KW-1185">Reference proteome</keyword>
<dbReference type="PANTHER" id="PTHR31734:SF28">
    <property type="entry name" value="AUXIN-RESPONSIVE PROTEIN IAA13"/>
    <property type="match status" value="1"/>
</dbReference>
<proteinExistence type="inferred from homology"/>
<evidence type="ECO:0000256" key="3">
    <source>
        <dbReference type="ARBA" id="ARBA00022491"/>
    </source>
</evidence>
<dbReference type="PROSITE" id="PS51745">
    <property type="entry name" value="PB1"/>
    <property type="match status" value="1"/>
</dbReference>
<sequence length="168" mass="17904">MDVIKSIISGNKRGFSDAINGFSDGKLMFHSSGPDEGMQSLGKFPTNPGSNMLISSGPPGSQEPANNEDPPKPLPGRPNGINPGRASNNAPAAKAQVIGWPPVRSFRKNTLATSSKDNDGADGKPNAGAFFVKVSMDGAPYLRKVDLRNYINYYDLFVALEKVFSGFI</sequence>
<dbReference type="GO" id="GO:0009734">
    <property type="term" value="P:auxin-activated signaling pathway"/>
    <property type="evidence" value="ECO:0007669"/>
    <property type="project" value="UniProtKB-UniRule"/>
</dbReference>
<evidence type="ECO:0000259" key="10">
    <source>
        <dbReference type="PROSITE" id="PS51745"/>
    </source>
</evidence>
<evidence type="ECO:0000256" key="4">
    <source>
        <dbReference type="ARBA" id="ARBA00023015"/>
    </source>
</evidence>
<dbReference type="GO" id="GO:0006355">
    <property type="term" value="P:regulation of DNA-templated transcription"/>
    <property type="evidence" value="ECO:0007669"/>
    <property type="project" value="InterPro"/>
</dbReference>
<evidence type="ECO:0000256" key="7">
    <source>
        <dbReference type="ARBA" id="ARBA00023294"/>
    </source>
</evidence>
<dbReference type="GO" id="GO:0005634">
    <property type="term" value="C:nucleus"/>
    <property type="evidence" value="ECO:0007669"/>
    <property type="project" value="UniProtKB-SubCell"/>
</dbReference>
<dbReference type="Gene3D" id="3.10.20.90">
    <property type="entry name" value="Phosphatidylinositol 3-kinase Catalytic Subunit, Chain A, domain 1"/>
    <property type="match status" value="1"/>
</dbReference>
<dbReference type="PANTHER" id="PTHR31734">
    <property type="entry name" value="AUXIN-RESPONSIVE PROTEIN IAA17"/>
    <property type="match status" value="1"/>
</dbReference>
<comment type="similarity">
    <text evidence="2 8">Belongs to the Aux/IAA family.</text>
</comment>
<evidence type="ECO:0000256" key="9">
    <source>
        <dbReference type="SAM" id="MobiDB-lite"/>
    </source>
</evidence>